<organism evidence="1 2">
    <name type="scientific">Clunio marinus</name>
    <dbReference type="NCBI Taxonomy" id="568069"/>
    <lineage>
        <taxon>Eukaryota</taxon>
        <taxon>Metazoa</taxon>
        <taxon>Ecdysozoa</taxon>
        <taxon>Arthropoda</taxon>
        <taxon>Hexapoda</taxon>
        <taxon>Insecta</taxon>
        <taxon>Pterygota</taxon>
        <taxon>Neoptera</taxon>
        <taxon>Endopterygota</taxon>
        <taxon>Diptera</taxon>
        <taxon>Nematocera</taxon>
        <taxon>Chironomoidea</taxon>
        <taxon>Chironomidae</taxon>
        <taxon>Clunio</taxon>
    </lineage>
</organism>
<proteinExistence type="predicted"/>
<evidence type="ECO:0000313" key="2">
    <source>
        <dbReference type="Proteomes" id="UP000183832"/>
    </source>
</evidence>
<gene>
    <name evidence="1" type="ORF">CLUMA_CG015968</name>
</gene>
<dbReference type="EMBL" id="CVRI01000058">
    <property type="protein sequence ID" value="CRL02818.1"/>
    <property type="molecule type" value="Genomic_DNA"/>
</dbReference>
<sequence>MFINVIEADENDINSIKKGLSRVLVKRSTTTLGSLRDVLRNCSNILIEDEVLFNVCIKQPTNKCCFTRYVAIRNITTQQNEI</sequence>
<dbReference type="Proteomes" id="UP000183832">
    <property type="component" value="Unassembled WGS sequence"/>
</dbReference>
<keyword evidence="2" id="KW-1185">Reference proteome</keyword>
<evidence type="ECO:0000313" key="1">
    <source>
        <dbReference type="EMBL" id="CRL02818.1"/>
    </source>
</evidence>
<reference evidence="1 2" key="1">
    <citation type="submission" date="2015-04" db="EMBL/GenBank/DDBJ databases">
        <authorList>
            <person name="Syromyatnikov M.Y."/>
            <person name="Popov V.N."/>
        </authorList>
    </citation>
    <scope>NUCLEOTIDE SEQUENCE [LARGE SCALE GENOMIC DNA]</scope>
</reference>
<name>A0A1J1ISW1_9DIPT</name>
<protein>
    <submittedName>
        <fullName evidence="1">CLUMA_CG015968, isoform A</fullName>
    </submittedName>
</protein>
<accession>A0A1J1ISW1</accession>
<dbReference type="AlphaFoldDB" id="A0A1J1ISW1"/>